<dbReference type="OrthoDB" id="6132182at2759"/>
<dbReference type="EC" id="1.14.18.1" evidence="3"/>
<comment type="caution">
    <text evidence="13">The sequence shown here is derived from an EMBL/GenBank/DDBJ whole genome shotgun (WGS) entry which is preliminary data.</text>
</comment>
<dbReference type="Proteomes" id="UP000700596">
    <property type="component" value="Unassembled WGS sequence"/>
</dbReference>
<evidence type="ECO:0000256" key="1">
    <source>
        <dbReference type="ARBA" id="ARBA00001973"/>
    </source>
</evidence>
<dbReference type="PANTHER" id="PTHR11474:SF76">
    <property type="entry name" value="SHKT DOMAIN-CONTAINING PROTEIN"/>
    <property type="match status" value="1"/>
</dbReference>
<evidence type="ECO:0000259" key="12">
    <source>
        <dbReference type="PROSITE" id="PS00498"/>
    </source>
</evidence>
<dbReference type="Pfam" id="PF18132">
    <property type="entry name" value="Tyrosinase_C"/>
    <property type="match status" value="1"/>
</dbReference>
<accession>A0A9P9ITJ2</accession>
<gene>
    <name evidence="13" type="ORF">B0J11DRAFT_602761</name>
</gene>
<evidence type="ECO:0000256" key="5">
    <source>
        <dbReference type="ARBA" id="ARBA00023002"/>
    </source>
</evidence>
<dbReference type="AlphaFoldDB" id="A0A9P9ITJ2"/>
<evidence type="ECO:0000256" key="10">
    <source>
        <dbReference type="ARBA" id="ARBA00048881"/>
    </source>
</evidence>
<evidence type="ECO:0000256" key="11">
    <source>
        <dbReference type="SAM" id="SignalP"/>
    </source>
</evidence>
<keyword evidence="6" id="KW-0186">Copper</keyword>
<reference evidence="13" key="1">
    <citation type="journal article" date="2021" name="Nat. Commun.">
        <title>Genetic determinants of endophytism in the Arabidopsis root mycobiome.</title>
        <authorList>
            <person name="Mesny F."/>
            <person name="Miyauchi S."/>
            <person name="Thiergart T."/>
            <person name="Pickel B."/>
            <person name="Atanasova L."/>
            <person name="Karlsson M."/>
            <person name="Huettel B."/>
            <person name="Barry K.W."/>
            <person name="Haridas S."/>
            <person name="Chen C."/>
            <person name="Bauer D."/>
            <person name="Andreopoulos W."/>
            <person name="Pangilinan J."/>
            <person name="LaButti K."/>
            <person name="Riley R."/>
            <person name="Lipzen A."/>
            <person name="Clum A."/>
            <person name="Drula E."/>
            <person name="Henrissat B."/>
            <person name="Kohler A."/>
            <person name="Grigoriev I.V."/>
            <person name="Martin F.M."/>
            <person name="Hacquard S."/>
        </authorList>
    </citation>
    <scope>NUCLEOTIDE SEQUENCE</scope>
    <source>
        <strain evidence="13">MPI-CAGE-CH-0243</strain>
    </source>
</reference>
<evidence type="ECO:0000256" key="2">
    <source>
        <dbReference type="ARBA" id="ARBA00009928"/>
    </source>
</evidence>
<keyword evidence="11" id="KW-0732">Signal</keyword>
<dbReference type="InterPro" id="IPR002227">
    <property type="entry name" value="Tyrosinase_Cu-bd"/>
</dbReference>
<evidence type="ECO:0000256" key="4">
    <source>
        <dbReference type="ARBA" id="ARBA00022723"/>
    </source>
</evidence>
<feature type="domain" description="Tyrosinase copper-binding" evidence="12">
    <location>
        <begin position="341"/>
        <end position="352"/>
    </location>
</feature>
<keyword evidence="8" id="KW-0470">Melanin biosynthesis</keyword>
<dbReference type="PANTHER" id="PTHR11474">
    <property type="entry name" value="TYROSINASE FAMILY MEMBER"/>
    <property type="match status" value="1"/>
</dbReference>
<proteinExistence type="inferred from homology"/>
<dbReference type="GO" id="GO:0042438">
    <property type="term" value="P:melanin biosynthetic process"/>
    <property type="evidence" value="ECO:0007669"/>
    <property type="project" value="UniProtKB-KW"/>
</dbReference>
<evidence type="ECO:0000256" key="3">
    <source>
        <dbReference type="ARBA" id="ARBA00011906"/>
    </source>
</evidence>
<comment type="cofactor">
    <cofactor evidence="1">
        <name>Cu(2+)</name>
        <dbReference type="ChEBI" id="CHEBI:29036"/>
    </cofactor>
</comment>
<evidence type="ECO:0000313" key="14">
    <source>
        <dbReference type="Proteomes" id="UP000700596"/>
    </source>
</evidence>
<dbReference type="Pfam" id="PF00264">
    <property type="entry name" value="Tyrosinase"/>
    <property type="match status" value="1"/>
</dbReference>
<dbReference type="EMBL" id="JAGMWT010000004">
    <property type="protein sequence ID" value="KAH7130414.1"/>
    <property type="molecule type" value="Genomic_DNA"/>
</dbReference>
<comment type="catalytic activity">
    <reaction evidence="9">
        <text>2 L-dopa + O2 = 2 L-dopaquinone + 2 H2O</text>
        <dbReference type="Rhea" id="RHEA:34287"/>
        <dbReference type="ChEBI" id="CHEBI:15377"/>
        <dbReference type="ChEBI" id="CHEBI:15379"/>
        <dbReference type="ChEBI" id="CHEBI:57504"/>
        <dbReference type="ChEBI" id="CHEBI:57924"/>
        <dbReference type="EC" id="1.14.18.1"/>
    </reaction>
</comment>
<dbReference type="PRINTS" id="PR00092">
    <property type="entry name" value="TYROSINASE"/>
</dbReference>
<organism evidence="13 14">
    <name type="scientific">Dendryphion nanum</name>
    <dbReference type="NCBI Taxonomy" id="256645"/>
    <lineage>
        <taxon>Eukaryota</taxon>
        <taxon>Fungi</taxon>
        <taxon>Dikarya</taxon>
        <taxon>Ascomycota</taxon>
        <taxon>Pezizomycotina</taxon>
        <taxon>Dothideomycetes</taxon>
        <taxon>Pleosporomycetidae</taxon>
        <taxon>Pleosporales</taxon>
        <taxon>Torulaceae</taxon>
        <taxon>Dendryphion</taxon>
    </lineage>
</organism>
<dbReference type="SUPFAM" id="SSF48056">
    <property type="entry name" value="Di-copper centre-containing domain"/>
    <property type="match status" value="1"/>
</dbReference>
<dbReference type="InterPro" id="IPR008922">
    <property type="entry name" value="Di-copper_centre_dom_sf"/>
</dbReference>
<keyword evidence="4" id="KW-0479">Metal-binding</keyword>
<keyword evidence="5" id="KW-0560">Oxidoreductase</keyword>
<comment type="similarity">
    <text evidence="2">Belongs to the tyrosinase family.</text>
</comment>
<dbReference type="InterPro" id="IPR050316">
    <property type="entry name" value="Tyrosinase/Hemocyanin"/>
</dbReference>
<evidence type="ECO:0000256" key="7">
    <source>
        <dbReference type="ARBA" id="ARBA00023033"/>
    </source>
</evidence>
<evidence type="ECO:0000256" key="9">
    <source>
        <dbReference type="ARBA" id="ARBA00048233"/>
    </source>
</evidence>
<name>A0A9P9ITJ2_9PLEO</name>
<dbReference type="PROSITE" id="PS00498">
    <property type="entry name" value="TYROSINASE_2"/>
    <property type="match status" value="1"/>
</dbReference>
<keyword evidence="7" id="KW-0503">Monooxygenase</keyword>
<dbReference type="InterPro" id="IPR041640">
    <property type="entry name" value="Tyrosinase_C"/>
</dbReference>
<comment type="catalytic activity">
    <reaction evidence="10">
        <text>L-tyrosine + O2 = L-dopaquinone + H2O</text>
        <dbReference type="Rhea" id="RHEA:18117"/>
        <dbReference type="ChEBI" id="CHEBI:15377"/>
        <dbReference type="ChEBI" id="CHEBI:15379"/>
        <dbReference type="ChEBI" id="CHEBI:57924"/>
        <dbReference type="ChEBI" id="CHEBI:58315"/>
        <dbReference type="EC" id="1.14.18.1"/>
    </reaction>
</comment>
<dbReference type="GO" id="GO:0004503">
    <property type="term" value="F:tyrosinase activity"/>
    <property type="evidence" value="ECO:0007669"/>
    <property type="project" value="UniProtKB-EC"/>
</dbReference>
<evidence type="ECO:0000256" key="6">
    <source>
        <dbReference type="ARBA" id="ARBA00023008"/>
    </source>
</evidence>
<evidence type="ECO:0000313" key="13">
    <source>
        <dbReference type="EMBL" id="KAH7130414.1"/>
    </source>
</evidence>
<dbReference type="GO" id="GO:0046872">
    <property type="term" value="F:metal ion binding"/>
    <property type="evidence" value="ECO:0007669"/>
    <property type="project" value="UniProtKB-KW"/>
</dbReference>
<sequence>MVKLFSFGALSVASTLLPLVVFASPVQFDLVRLAARQNSNFVITGVTEGGQQPRLNIRDLQSKPEHKDIWTLYILALRSLQEVDQQDKLSWYQVAGKIMIYLYANNFIIEAGIHGQPWIEWDGVGPTWMEEPDVGYCHHNGALFATWHRPYMMLYEQLLYKHAVSIVDKISDTTTKTRFREAAKKLRAPYWDWAQKTPAGDTILPGFMTNEQIAITYPNGTQANIRNPLRSYHFNPVIPEHFVNDGSRPYHLWNKTFWSPEPTDSPTPTDNLAPLIRTLNNNLGWARERLFSIFSADLSYNRFSNSYMGIPDIGNLEAVHGSIHDSFIGGHMRPAETSAFDPVFWLHHSNVDRQLAIWQAIRPATWVESARNIRSKTYMLNGMADEPTDGNTPLYPFHKNAQGDFWTSNDIRDISKLGYTYPELLNNPTPESLKAKITELYYDKPNTLLHRRQEGNTTETIRTYQATVHLQSGLKAYFAFGDSTTNIDWSSHDNLVGTFSTVLNKDAGKDADGNEFVWGGPVFLSQGVVKAHEAGKLKSLDEKEVSEFLKKELKWKIVSDKEDDVVVEVGKNFNITIFSNLKTVPASPSEFPTIISKDVYFDSTKA</sequence>
<feature type="signal peptide" evidence="11">
    <location>
        <begin position="1"/>
        <end position="23"/>
    </location>
</feature>
<protein>
    <recommendedName>
        <fullName evidence="3">tyrosinase</fullName>
        <ecNumber evidence="3">1.14.18.1</ecNumber>
    </recommendedName>
</protein>
<dbReference type="Gene3D" id="1.10.1280.10">
    <property type="entry name" value="Di-copper center containing domain from catechol oxidase"/>
    <property type="match status" value="1"/>
</dbReference>
<feature type="chain" id="PRO_5040304705" description="tyrosinase" evidence="11">
    <location>
        <begin position="24"/>
        <end position="606"/>
    </location>
</feature>
<keyword evidence="14" id="KW-1185">Reference proteome</keyword>
<evidence type="ECO:0000256" key="8">
    <source>
        <dbReference type="ARBA" id="ARBA00023101"/>
    </source>
</evidence>